<organism evidence="10 11">
    <name type="scientific">Syncephalis pseudoplumigaleata</name>
    <dbReference type="NCBI Taxonomy" id="1712513"/>
    <lineage>
        <taxon>Eukaryota</taxon>
        <taxon>Fungi</taxon>
        <taxon>Fungi incertae sedis</taxon>
        <taxon>Zoopagomycota</taxon>
        <taxon>Zoopagomycotina</taxon>
        <taxon>Zoopagomycetes</taxon>
        <taxon>Zoopagales</taxon>
        <taxon>Piptocephalidaceae</taxon>
        <taxon>Syncephalis</taxon>
    </lineage>
</organism>
<reference evidence="11" key="1">
    <citation type="journal article" date="2018" name="Nat. Microbiol.">
        <title>Leveraging single-cell genomics to expand the fungal tree of life.</title>
        <authorList>
            <person name="Ahrendt S.R."/>
            <person name="Quandt C.A."/>
            <person name="Ciobanu D."/>
            <person name="Clum A."/>
            <person name="Salamov A."/>
            <person name="Andreopoulos B."/>
            <person name="Cheng J.F."/>
            <person name="Woyke T."/>
            <person name="Pelin A."/>
            <person name="Henrissat B."/>
            <person name="Reynolds N.K."/>
            <person name="Benny G.L."/>
            <person name="Smith M.E."/>
            <person name="James T.Y."/>
            <person name="Grigoriev I.V."/>
        </authorList>
    </citation>
    <scope>NUCLEOTIDE SEQUENCE [LARGE SCALE GENOMIC DNA]</scope>
    <source>
        <strain evidence="11">Benny S71-1</strain>
    </source>
</reference>
<keyword evidence="4" id="KW-0479">Metal-binding</keyword>
<dbReference type="SMART" id="SM00232">
    <property type="entry name" value="JAB_MPN"/>
    <property type="match status" value="1"/>
</dbReference>
<dbReference type="Gene3D" id="3.40.140.10">
    <property type="entry name" value="Cytidine Deaminase, domain 2"/>
    <property type="match status" value="1"/>
</dbReference>
<dbReference type="InterPro" id="IPR037518">
    <property type="entry name" value="MPN"/>
</dbReference>
<dbReference type="GO" id="GO:0006508">
    <property type="term" value="P:proteolysis"/>
    <property type="evidence" value="ECO:0007669"/>
    <property type="project" value="UniProtKB-KW"/>
</dbReference>
<evidence type="ECO:0000256" key="8">
    <source>
        <dbReference type="ARBA" id="ARBA00023049"/>
    </source>
</evidence>
<comment type="similarity">
    <text evidence="2">Belongs to the peptidase M67C family.</text>
</comment>
<dbReference type="CDD" id="cd08066">
    <property type="entry name" value="MPN_AMSH_like"/>
    <property type="match status" value="1"/>
</dbReference>
<dbReference type="PANTHER" id="PTHR12947">
    <property type="entry name" value="AMSH-LIKE PROTEASE"/>
    <property type="match status" value="1"/>
</dbReference>
<sequence>MVVVAVNEAGEPLRTLYLPQGIIKGFVQVAHRNTLRNVETCGILCGILSRNAFRVTTLIIPKQSATSDTCQTEDEGSLFAELDKRDLMTLGWIHTHPTQTCFMSSVDLHTHVSYQIMLPEAVAVVCSPRHNPMYQVFRLTKPPGMDIIQNCRQQGAFHPHPDKPLYTVG</sequence>
<protein>
    <recommendedName>
        <fullName evidence="9">MPN domain-containing protein</fullName>
    </recommendedName>
</protein>
<keyword evidence="3" id="KW-0645">Protease</keyword>
<keyword evidence="6" id="KW-0378">Hydrolase</keyword>
<dbReference type="GO" id="GO:0005768">
    <property type="term" value="C:endosome"/>
    <property type="evidence" value="ECO:0007669"/>
    <property type="project" value="TreeGrafter"/>
</dbReference>
<dbReference type="InterPro" id="IPR000555">
    <property type="entry name" value="JAMM/MPN+_dom"/>
</dbReference>
<feature type="domain" description="MPN" evidence="9">
    <location>
        <begin position="16"/>
        <end position="143"/>
    </location>
</feature>
<dbReference type="EMBL" id="KZ989596">
    <property type="protein sequence ID" value="RKP25846.1"/>
    <property type="molecule type" value="Genomic_DNA"/>
</dbReference>
<keyword evidence="11" id="KW-1185">Reference proteome</keyword>
<keyword evidence="7" id="KW-0862">Zinc</keyword>
<keyword evidence="8" id="KW-0482">Metalloprotease</keyword>
<evidence type="ECO:0000256" key="4">
    <source>
        <dbReference type="ARBA" id="ARBA00022723"/>
    </source>
</evidence>
<evidence type="ECO:0000256" key="7">
    <source>
        <dbReference type="ARBA" id="ARBA00022833"/>
    </source>
</evidence>
<evidence type="ECO:0000259" key="9">
    <source>
        <dbReference type="PROSITE" id="PS50249"/>
    </source>
</evidence>
<comment type="cofactor">
    <cofactor evidence="1">
        <name>Zn(2+)</name>
        <dbReference type="ChEBI" id="CHEBI:29105"/>
    </cofactor>
</comment>
<dbReference type="GO" id="GO:0070536">
    <property type="term" value="P:protein K63-linked deubiquitination"/>
    <property type="evidence" value="ECO:0007669"/>
    <property type="project" value="InterPro"/>
</dbReference>
<dbReference type="InterPro" id="IPR044098">
    <property type="entry name" value="STAMBP/STALP-like_MPN"/>
</dbReference>
<dbReference type="PROSITE" id="PS50249">
    <property type="entry name" value="MPN"/>
    <property type="match status" value="1"/>
</dbReference>
<evidence type="ECO:0000256" key="5">
    <source>
        <dbReference type="ARBA" id="ARBA00022786"/>
    </source>
</evidence>
<evidence type="ECO:0000256" key="6">
    <source>
        <dbReference type="ARBA" id="ARBA00022801"/>
    </source>
</evidence>
<dbReference type="Pfam" id="PF01398">
    <property type="entry name" value="JAB"/>
    <property type="match status" value="1"/>
</dbReference>
<evidence type="ECO:0000256" key="1">
    <source>
        <dbReference type="ARBA" id="ARBA00001947"/>
    </source>
</evidence>
<gene>
    <name evidence="10" type="ORF">SYNPS1DRAFT_15067</name>
</gene>
<name>A0A4P9Z0B0_9FUNG</name>
<dbReference type="AlphaFoldDB" id="A0A4P9Z0B0"/>
<evidence type="ECO:0000256" key="3">
    <source>
        <dbReference type="ARBA" id="ARBA00022670"/>
    </source>
</evidence>
<evidence type="ECO:0000313" key="10">
    <source>
        <dbReference type="EMBL" id="RKP25846.1"/>
    </source>
</evidence>
<dbReference type="OrthoDB" id="3640at2759"/>
<dbReference type="Proteomes" id="UP000278143">
    <property type="component" value="Unassembled WGS sequence"/>
</dbReference>
<dbReference type="PANTHER" id="PTHR12947:SF13">
    <property type="entry name" value="FI19924P1"/>
    <property type="match status" value="1"/>
</dbReference>
<proteinExistence type="inferred from homology"/>
<dbReference type="FunFam" id="3.40.140.10:FF:000033">
    <property type="entry name" value="AMSH-like protease sst2"/>
    <property type="match status" value="1"/>
</dbReference>
<dbReference type="GO" id="GO:0061578">
    <property type="term" value="F:K63-linked deubiquitinase activity"/>
    <property type="evidence" value="ECO:0007669"/>
    <property type="project" value="InterPro"/>
</dbReference>
<accession>A0A4P9Z0B0</accession>
<dbReference type="SUPFAM" id="SSF102712">
    <property type="entry name" value="JAB1/MPN domain"/>
    <property type="match status" value="1"/>
</dbReference>
<dbReference type="GO" id="GO:0140492">
    <property type="term" value="F:metal-dependent deubiquitinase activity"/>
    <property type="evidence" value="ECO:0007669"/>
    <property type="project" value="InterPro"/>
</dbReference>
<keyword evidence="5" id="KW-0833">Ubl conjugation pathway</keyword>
<dbReference type="GO" id="GO:0046872">
    <property type="term" value="F:metal ion binding"/>
    <property type="evidence" value="ECO:0007669"/>
    <property type="project" value="UniProtKB-KW"/>
</dbReference>
<dbReference type="GO" id="GO:0016020">
    <property type="term" value="C:membrane"/>
    <property type="evidence" value="ECO:0007669"/>
    <property type="project" value="TreeGrafter"/>
</dbReference>
<evidence type="ECO:0000256" key="2">
    <source>
        <dbReference type="ARBA" id="ARBA00010981"/>
    </source>
</evidence>
<evidence type="ECO:0000313" key="11">
    <source>
        <dbReference type="Proteomes" id="UP000278143"/>
    </source>
</evidence>